<dbReference type="Proteomes" id="UP000077927">
    <property type="component" value="Chromosome 1"/>
</dbReference>
<evidence type="ECO:0000313" key="3">
    <source>
        <dbReference type="Proteomes" id="UP000077927"/>
    </source>
</evidence>
<proteinExistence type="predicted"/>
<evidence type="ECO:0000256" key="1">
    <source>
        <dbReference type="SAM" id="SignalP"/>
    </source>
</evidence>
<dbReference type="EMBL" id="CP012605">
    <property type="protein sequence ID" value="ANH74307.1"/>
    <property type="molecule type" value="Genomic_DNA"/>
</dbReference>
<dbReference type="SUPFAM" id="SSF53850">
    <property type="entry name" value="Periplasmic binding protein-like II"/>
    <property type="match status" value="1"/>
</dbReference>
<dbReference type="KEGG" id="rin:ACS15_1400"/>
<accession>A0AAC9BHD4</accession>
<dbReference type="RefSeq" id="WP_021194764.1">
    <property type="nucleotide sequence ID" value="NZ_CP012605.1"/>
</dbReference>
<protein>
    <submittedName>
        <fullName evidence="2">Bacterial extracellular solute-binding family protein</fullName>
    </submittedName>
</protein>
<organism evidence="2 3">
    <name type="scientific">Ralstonia insidiosa</name>
    <dbReference type="NCBI Taxonomy" id="190721"/>
    <lineage>
        <taxon>Bacteria</taxon>
        <taxon>Pseudomonadati</taxon>
        <taxon>Pseudomonadota</taxon>
        <taxon>Betaproteobacteria</taxon>
        <taxon>Burkholderiales</taxon>
        <taxon>Burkholderiaceae</taxon>
        <taxon>Ralstonia</taxon>
    </lineage>
</organism>
<keyword evidence="1" id="KW-0732">Signal</keyword>
<gene>
    <name evidence="2" type="ORF">ACS15_1400</name>
</gene>
<dbReference type="PANTHER" id="PTHR30632">
    <property type="entry name" value="MOLYBDATE-BINDING PERIPLASMIC PROTEIN"/>
    <property type="match status" value="1"/>
</dbReference>
<dbReference type="Gene3D" id="3.40.190.10">
    <property type="entry name" value="Periplasmic binding protein-like II"/>
    <property type="match status" value="2"/>
</dbReference>
<dbReference type="GO" id="GO:0015689">
    <property type="term" value="P:molybdate ion transport"/>
    <property type="evidence" value="ECO:0007669"/>
    <property type="project" value="TreeGrafter"/>
</dbReference>
<evidence type="ECO:0000313" key="2">
    <source>
        <dbReference type="EMBL" id="ANH74307.1"/>
    </source>
</evidence>
<dbReference type="InterPro" id="IPR050682">
    <property type="entry name" value="ModA/WtpA"/>
</dbReference>
<name>A0AAC9BHD4_9RALS</name>
<feature type="chain" id="PRO_5042296274" evidence="1">
    <location>
        <begin position="30"/>
        <end position="265"/>
    </location>
</feature>
<dbReference type="GO" id="GO:0030973">
    <property type="term" value="F:molybdate ion binding"/>
    <property type="evidence" value="ECO:0007669"/>
    <property type="project" value="TreeGrafter"/>
</dbReference>
<dbReference type="PANTHER" id="PTHR30632:SF11">
    <property type="entry name" value="BLR4797 PROTEIN"/>
    <property type="match status" value="1"/>
</dbReference>
<feature type="signal peptide" evidence="1">
    <location>
        <begin position="1"/>
        <end position="29"/>
    </location>
</feature>
<sequence>MPFQSRVRRFAAHTLCAVPLIATNGAAWAADIHVLATGALHAAFEQVVPAYERQSGNHLIIAWGPSYGTSPDALPMRIKNGESMDVCFMIGAALTEQVKQGRFIPESRADLVGSGVGVAVRKGLPVPTIRTVDDLRNALLAAKSVAFSEGASGTYITGTLFERLGIAEQMKAKSVLIRGKELVGSALERGDADLGLQQISELRAFSGIQYVGPLPAEVQKTSVIAAAVAKDAKERQAAEGLIAYLRSPEVAAKLVQTGLDPIPAK</sequence>
<dbReference type="AlphaFoldDB" id="A0AAC9BHD4"/>
<reference evidence="2 3" key="1">
    <citation type="submission" date="2015-09" db="EMBL/GenBank/DDBJ databases">
        <authorList>
            <person name="Xu Y."/>
            <person name="Nagy A."/>
            <person name="Liu N.T."/>
            <person name="Nou X."/>
        </authorList>
    </citation>
    <scope>NUCLEOTIDE SEQUENCE [LARGE SCALE GENOMIC DNA]</scope>
    <source>
        <strain evidence="2 3">FC1138</strain>
    </source>
</reference>
<dbReference type="Pfam" id="PF13531">
    <property type="entry name" value="SBP_bac_11"/>
    <property type="match status" value="1"/>
</dbReference>